<protein>
    <submittedName>
        <fullName evidence="2">DUF2779 domain-containing protein</fullName>
    </submittedName>
</protein>
<dbReference type="Proteomes" id="UP001595693">
    <property type="component" value="Unassembled WGS sequence"/>
</dbReference>
<proteinExistence type="predicted"/>
<dbReference type="EMBL" id="JBHSAJ010000012">
    <property type="protein sequence ID" value="MFC3934139.1"/>
    <property type="molecule type" value="Genomic_DNA"/>
</dbReference>
<keyword evidence="3" id="KW-1185">Reference proteome</keyword>
<gene>
    <name evidence="2" type="ORF">ACFOW3_05825</name>
</gene>
<name>A0ABV8D6W4_9BURK</name>
<feature type="domain" description="DUF2779" evidence="1">
    <location>
        <begin position="385"/>
        <end position="532"/>
    </location>
</feature>
<comment type="caution">
    <text evidence="2">The sequence shown here is derived from an EMBL/GenBank/DDBJ whole genome shotgun (WGS) entry which is preliminary data.</text>
</comment>
<evidence type="ECO:0000259" key="1">
    <source>
        <dbReference type="Pfam" id="PF11074"/>
    </source>
</evidence>
<evidence type="ECO:0000313" key="2">
    <source>
        <dbReference type="EMBL" id="MFC3934139.1"/>
    </source>
</evidence>
<organism evidence="2 3">
    <name type="scientific">Acidovorax facilis</name>
    <dbReference type="NCBI Taxonomy" id="12917"/>
    <lineage>
        <taxon>Bacteria</taxon>
        <taxon>Pseudomonadati</taxon>
        <taxon>Pseudomonadota</taxon>
        <taxon>Betaproteobacteria</taxon>
        <taxon>Burkholderiales</taxon>
        <taxon>Comamonadaceae</taxon>
        <taxon>Acidovorax</taxon>
    </lineage>
</organism>
<dbReference type="Pfam" id="PF11074">
    <property type="entry name" value="DUF2779"/>
    <property type="match status" value="1"/>
</dbReference>
<reference evidence="3" key="1">
    <citation type="journal article" date="2019" name="Int. J. Syst. Evol. Microbiol.">
        <title>The Global Catalogue of Microorganisms (GCM) 10K type strain sequencing project: providing services to taxonomists for standard genome sequencing and annotation.</title>
        <authorList>
            <consortium name="The Broad Institute Genomics Platform"/>
            <consortium name="The Broad Institute Genome Sequencing Center for Infectious Disease"/>
            <person name="Wu L."/>
            <person name="Ma J."/>
        </authorList>
    </citation>
    <scope>NUCLEOTIDE SEQUENCE [LARGE SCALE GENOMIC DNA]</scope>
    <source>
        <strain evidence="3">CCUG 2113</strain>
    </source>
</reference>
<dbReference type="RefSeq" id="WP_055401094.1">
    <property type="nucleotide sequence ID" value="NZ_JAMXAX010000111.1"/>
</dbReference>
<accession>A0ABV8D6W4</accession>
<dbReference type="InterPro" id="IPR021301">
    <property type="entry name" value="DUF2779"/>
</dbReference>
<evidence type="ECO:0000313" key="3">
    <source>
        <dbReference type="Proteomes" id="UP001595693"/>
    </source>
</evidence>
<sequence>MNQSIRYLTKSRFKLAAECPRKLYYTGKKGYLDRSLDDSFLAALAEGGYQVGELACLAHPGGIRVDDLDHDVALAKTAELLQQDEVTIFEAAIAFGSMFVRADVLRKIGTRIEIIEVKAKSYSAKKDGDFTGAKGQLKSEFLPYLQDVAFQRYVAQNALPGHQVHAFLMLVDKEQFSTVDGLNQRFKVVVEGRRLRVQVEPGTTLESLGQLLLATVPVDEQVDMILSDTLTVEPKEQRPFPEAVGAFALAYSQDTPLPPVPSSACGGCQFKAPSWPLPEQPKSGFHECWSQAFNWGEADFSEATVLDLWNFRGKTQLIEQGVLKAKQVTLEDLKFDGEDPGVNGMTRQHRQWYICQPAWPGGGEYYFDGAGYLSARAGWKFPLHCIDFETSAVAIPFASGRHPYELTAFQFSHHVVYEDGRVEHRSQWLCAKPGVDPNIDFVRALCNALSKDNGTIFRWSAHENTVLNKLREELLASATPPKDKDALVTFIESITSRSVSSKEKIHGPRTMVDLCDIAEKFYFHPSTNGSNSLKKVLPALMKSSTALRETYGKANYGGMGVSLNFVEPIAWWQEGDGEVMDPYALLPPVFDDLSRDEADAADEGLSEELKEGGAAMAAYARLQFEDLPDARRANMESALLRYCELDTLAMVMAIQAWDHMAAATAKS</sequence>